<dbReference type="EMBL" id="QZJZ01000102">
    <property type="protein sequence ID" value="RJP56102.1"/>
    <property type="molecule type" value="Genomic_DNA"/>
</dbReference>
<evidence type="ECO:0000313" key="1">
    <source>
        <dbReference type="EMBL" id="RJP56102.1"/>
    </source>
</evidence>
<organism evidence="1 2">
    <name type="scientific">Candidatus Auribacter fodinae</name>
    <dbReference type="NCBI Taxonomy" id="2093366"/>
    <lineage>
        <taxon>Bacteria</taxon>
        <taxon>Pseudomonadati</taxon>
        <taxon>Candidatus Auribacterota</taxon>
        <taxon>Candidatus Auribacteria</taxon>
        <taxon>Candidatus Auribacterales</taxon>
        <taxon>Candidatus Auribacteraceae</taxon>
        <taxon>Candidatus Auribacter</taxon>
    </lineage>
</organism>
<gene>
    <name evidence="1" type="ORF">C4541_13055</name>
</gene>
<proteinExistence type="predicted"/>
<sequence length="229" mass="26305">MKTKFFKEEMLGRKTREHFDILSSLSLDTTTKILGWLESLSKGPSITRKEVFYLSSITNESAENIMHALSAMIYCITIIAEGNDDIKDFYSDLKELKIINEKANYKSLDYFFSNLDSVVTKFQFFIRESHSANRGMPSLDRVSATAAMRPIYARDFSYDDDSLDTYKPNCIGLCVVAEIMLSTEDPDSFLSFQLNSEGLDRFISQLLAVQCQLKQMQEFAKTYNDKDRK</sequence>
<dbReference type="Proteomes" id="UP000266426">
    <property type="component" value="Unassembled WGS sequence"/>
</dbReference>
<accession>A0A3A4QZX7</accession>
<reference evidence="1 2" key="1">
    <citation type="journal article" date="2017" name="ISME J.">
        <title>Energy and carbon metabolisms in a deep terrestrial subsurface fluid microbial community.</title>
        <authorList>
            <person name="Momper L."/>
            <person name="Jungbluth S.P."/>
            <person name="Lee M.D."/>
            <person name="Amend J.P."/>
        </authorList>
    </citation>
    <scope>NUCLEOTIDE SEQUENCE [LARGE SCALE GENOMIC DNA]</scope>
    <source>
        <strain evidence="1">SURF_26</strain>
    </source>
</reference>
<dbReference type="AlphaFoldDB" id="A0A3A4QZX7"/>
<name>A0A3A4QZX7_9BACT</name>
<evidence type="ECO:0000313" key="2">
    <source>
        <dbReference type="Proteomes" id="UP000266426"/>
    </source>
</evidence>
<protein>
    <submittedName>
        <fullName evidence="1">Uncharacterized protein</fullName>
    </submittedName>
</protein>
<comment type="caution">
    <text evidence="1">The sequence shown here is derived from an EMBL/GenBank/DDBJ whole genome shotgun (WGS) entry which is preliminary data.</text>
</comment>